<protein>
    <submittedName>
        <fullName evidence="1">Uncharacterized protein</fullName>
    </submittedName>
</protein>
<name>A0ABP8YYP9_9ACTN</name>
<comment type="caution">
    <text evidence="1">The sequence shown here is derived from an EMBL/GenBank/DDBJ whole genome shotgun (WGS) entry which is preliminary data.</text>
</comment>
<keyword evidence="2" id="KW-1185">Reference proteome</keyword>
<reference evidence="2" key="1">
    <citation type="journal article" date="2019" name="Int. J. Syst. Evol. Microbiol.">
        <title>The Global Catalogue of Microorganisms (GCM) 10K type strain sequencing project: providing services to taxonomists for standard genome sequencing and annotation.</title>
        <authorList>
            <consortium name="The Broad Institute Genomics Platform"/>
            <consortium name="The Broad Institute Genome Sequencing Center for Infectious Disease"/>
            <person name="Wu L."/>
            <person name="Ma J."/>
        </authorList>
    </citation>
    <scope>NUCLEOTIDE SEQUENCE [LARGE SCALE GENOMIC DNA]</scope>
    <source>
        <strain evidence="2">JCM 18077</strain>
    </source>
</reference>
<evidence type="ECO:0000313" key="2">
    <source>
        <dbReference type="Proteomes" id="UP001500822"/>
    </source>
</evidence>
<accession>A0ABP8YYP9</accession>
<evidence type="ECO:0000313" key="1">
    <source>
        <dbReference type="EMBL" id="GAA4741788.1"/>
    </source>
</evidence>
<dbReference type="Proteomes" id="UP001500822">
    <property type="component" value="Unassembled WGS sequence"/>
</dbReference>
<sequence>MTTPAQARRIEALITNGDLAPGARGMPYAEVMEQRAGAEAIDRIALMIRVTNVYPSAQHVHDMAVTVDAPAADVLADAELLDDWAAGQLLPFTGEGPEYANTRATYYIEVLTAPMQFGRLVGYEHVAEG</sequence>
<organism evidence="1 2">
    <name type="scientific">Gordonia alkaliphila</name>
    <dbReference type="NCBI Taxonomy" id="1053547"/>
    <lineage>
        <taxon>Bacteria</taxon>
        <taxon>Bacillati</taxon>
        <taxon>Actinomycetota</taxon>
        <taxon>Actinomycetes</taxon>
        <taxon>Mycobacteriales</taxon>
        <taxon>Gordoniaceae</taxon>
        <taxon>Gordonia</taxon>
    </lineage>
</organism>
<dbReference type="RefSeq" id="WP_345312502.1">
    <property type="nucleotide sequence ID" value="NZ_BAABIE010000003.1"/>
</dbReference>
<proteinExistence type="predicted"/>
<dbReference type="EMBL" id="BAABIE010000003">
    <property type="protein sequence ID" value="GAA4741788.1"/>
    <property type="molecule type" value="Genomic_DNA"/>
</dbReference>
<gene>
    <name evidence="1" type="ORF">GCM10023217_07630</name>
</gene>